<keyword evidence="8 11" id="KW-0472">Membrane</keyword>
<keyword evidence="5" id="KW-0378">Hydrolase</keyword>
<dbReference type="InterPro" id="IPR000387">
    <property type="entry name" value="Tyr_Pase_dom"/>
</dbReference>
<organism evidence="16 17">
    <name type="scientific">Culter alburnus</name>
    <name type="common">Topmouth culter</name>
    <dbReference type="NCBI Taxonomy" id="194366"/>
    <lineage>
        <taxon>Eukaryota</taxon>
        <taxon>Metazoa</taxon>
        <taxon>Chordata</taxon>
        <taxon>Craniata</taxon>
        <taxon>Vertebrata</taxon>
        <taxon>Euteleostomi</taxon>
        <taxon>Actinopterygii</taxon>
        <taxon>Neopterygii</taxon>
        <taxon>Teleostei</taxon>
        <taxon>Ostariophysi</taxon>
        <taxon>Cypriniformes</taxon>
        <taxon>Xenocyprididae</taxon>
        <taxon>Xenocypridinae</taxon>
        <taxon>Culter</taxon>
    </lineage>
</organism>
<comment type="caution">
    <text evidence="16">The sequence shown here is derived from an EMBL/GenBank/DDBJ whole genome shotgun (WGS) entry which is preliminary data.</text>
</comment>
<evidence type="ECO:0000313" key="17">
    <source>
        <dbReference type="Proteomes" id="UP001479290"/>
    </source>
</evidence>
<feature type="chain" id="PRO_5043990995" description="protein-tyrosine-phosphatase" evidence="12">
    <location>
        <begin position="18"/>
        <end position="897"/>
    </location>
</feature>
<dbReference type="InterPro" id="IPR050713">
    <property type="entry name" value="RTP_Phos/Ushers"/>
</dbReference>
<protein>
    <recommendedName>
        <fullName evidence="2">protein-tyrosine-phosphatase</fullName>
        <ecNumber evidence="2">3.1.3.48</ecNumber>
    </recommendedName>
</protein>
<evidence type="ECO:0000256" key="7">
    <source>
        <dbReference type="ARBA" id="ARBA00022989"/>
    </source>
</evidence>
<dbReference type="GO" id="GO:0004725">
    <property type="term" value="F:protein tyrosine phosphatase activity"/>
    <property type="evidence" value="ECO:0007669"/>
    <property type="project" value="UniProtKB-EC"/>
</dbReference>
<keyword evidence="4 12" id="KW-0732">Signal</keyword>
<keyword evidence="9" id="KW-0325">Glycoprotein</keyword>
<evidence type="ECO:0000256" key="6">
    <source>
        <dbReference type="ARBA" id="ARBA00022912"/>
    </source>
</evidence>
<keyword evidence="17" id="KW-1185">Reference proteome</keyword>
<dbReference type="PRINTS" id="PR00700">
    <property type="entry name" value="PRTYPHPHTASE"/>
</dbReference>
<dbReference type="GO" id="GO:0016020">
    <property type="term" value="C:membrane"/>
    <property type="evidence" value="ECO:0007669"/>
    <property type="project" value="UniProtKB-SubCell"/>
</dbReference>
<dbReference type="InterPro" id="IPR003961">
    <property type="entry name" value="FN3_dom"/>
</dbReference>
<evidence type="ECO:0000259" key="13">
    <source>
        <dbReference type="PROSITE" id="PS50055"/>
    </source>
</evidence>
<evidence type="ECO:0000256" key="8">
    <source>
        <dbReference type="ARBA" id="ARBA00023136"/>
    </source>
</evidence>
<dbReference type="InterPro" id="IPR003595">
    <property type="entry name" value="Tyr_Pase_cat"/>
</dbReference>
<dbReference type="PROSITE" id="PS50055">
    <property type="entry name" value="TYR_PHOSPHATASE_PTP"/>
    <property type="match status" value="1"/>
</dbReference>
<dbReference type="InterPro" id="IPR036116">
    <property type="entry name" value="FN3_sf"/>
</dbReference>
<dbReference type="EC" id="3.1.3.48" evidence="2"/>
<dbReference type="PANTHER" id="PTHR46957:SF10">
    <property type="entry name" value="PROTEIN TYROSINE PHOSPHATASE, RECEPTOR TYPE, H"/>
    <property type="match status" value="1"/>
</dbReference>
<name>A0AAW1YY01_CULAL</name>
<dbReference type="Gene3D" id="2.60.40.10">
    <property type="entry name" value="Immunoglobulins"/>
    <property type="match status" value="3"/>
</dbReference>
<dbReference type="PANTHER" id="PTHR46957">
    <property type="entry name" value="CYTOKINE RECEPTOR"/>
    <property type="match status" value="1"/>
</dbReference>
<dbReference type="InterPro" id="IPR029021">
    <property type="entry name" value="Prot-tyrosine_phosphatase-like"/>
</dbReference>
<comment type="catalytic activity">
    <reaction evidence="10">
        <text>O-phospho-L-tyrosyl-[protein] + H2O = L-tyrosyl-[protein] + phosphate</text>
        <dbReference type="Rhea" id="RHEA:10684"/>
        <dbReference type="Rhea" id="RHEA-COMP:10136"/>
        <dbReference type="Rhea" id="RHEA-COMP:20101"/>
        <dbReference type="ChEBI" id="CHEBI:15377"/>
        <dbReference type="ChEBI" id="CHEBI:43474"/>
        <dbReference type="ChEBI" id="CHEBI:46858"/>
        <dbReference type="ChEBI" id="CHEBI:61978"/>
        <dbReference type="EC" id="3.1.3.48"/>
    </reaction>
</comment>
<dbReference type="InterPro" id="IPR000242">
    <property type="entry name" value="PTP_cat"/>
</dbReference>
<evidence type="ECO:0000256" key="3">
    <source>
        <dbReference type="ARBA" id="ARBA00022692"/>
    </source>
</evidence>
<gene>
    <name evidence="16" type="ORF">ABG768_017522</name>
</gene>
<evidence type="ECO:0000259" key="14">
    <source>
        <dbReference type="PROSITE" id="PS50056"/>
    </source>
</evidence>
<dbReference type="Pfam" id="PF00102">
    <property type="entry name" value="Y_phosphatase"/>
    <property type="match status" value="1"/>
</dbReference>
<dbReference type="SMART" id="SM00194">
    <property type="entry name" value="PTPc"/>
    <property type="match status" value="1"/>
</dbReference>
<dbReference type="SUPFAM" id="SSF49265">
    <property type="entry name" value="Fibronectin type III"/>
    <property type="match status" value="3"/>
</dbReference>
<evidence type="ECO:0000256" key="2">
    <source>
        <dbReference type="ARBA" id="ARBA00013064"/>
    </source>
</evidence>
<evidence type="ECO:0000256" key="5">
    <source>
        <dbReference type="ARBA" id="ARBA00022801"/>
    </source>
</evidence>
<accession>A0AAW1YY01</accession>
<evidence type="ECO:0000259" key="15">
    <source>
        <dbReference type="PROSITE" id="PS50853"/>
    </source>
</evidence>
<dbReference type="Proteomes" id="UP001479290">
    <property type="component" value="Unassembled WGS sequence"/>
</dbReference>
<evidence type="ECO:0000256" key="11">
    <source>
        <dbReference type="SAM" id="Phobius"/>
    </source>
</evidence>
<evidence type="ECO:0000256" key="10">
    <source>
        <dbReference type="ARBA" id="ARBA00051722"/>
    </source>
</evidence>
<dbReference type="SUPFAM" id="SSF52799">
    <property type="entry name" value="(Phosphotyrosine protein) phosphatases II"/>
    <property type="match status" value="1"/>
</dbReference>
<feature type="transmembrane region" description="Helical" evidence="11">
    <location>
        <begin position="533"/>
        <end position="557"/>
    </location>
</feature>
<dbReference type="FunFam" id="3.90.190.10:FF:000009">
    <property type="entry name" value="Receptor-type tyrosine-protein phosphatase beta"/>
    <property type="match status" value="1"/>
</dbReference>
<dbReference type="PROSITE" id="PS50056">
    <property type="entry name" value="TYR_PHOSPHATASE_2"/>
    <property type="match status" value="1"/>
</dbReference>
<dbReference type="GO" id="GO:0043235">
    <property type="term" value="C:receptor complex"/>
    <property type="evidence" value="ECO:0007669"/>
    <property type="project" value="TreeGrafter"/>
</dbReference>
<keyword evidence="7 11" id="KW-1133">Transmembrane helix</keyword>
<reference evidence="16 17" key="1">
    <citation type="submission" date="2024-05" db="EMBL/GenBank/DDBJ databases">
        <title>A high-quality chromosomal-level genome assembly of Topmouth culter (Culter alburnus).</title>
        <authorList>
            <person name="Zhao H."/>
        </authorList>
    </citation>
    <scope>NUCLEOTIDE SEQUENCE [LARGE SCALE GENOMIC DNA]</scope>
    <source>
        <strain evidence="16">CATC2023</strain>
        <tissue evidence="16">Muscle</tissue>
    </source>
</reference>
<dbReference type="PROSITE" id="PS50853">
    <property type="entry name" value="FN3"/>
    <property type="match status" value="1"/>
</dbReference>
<dbReference type="InterPro" id="IPR013783">
    <property type="entry name" value="Ig-like_fold"/>
</dbReference>
<dbReference type="InterPro" id="IPR016130">
    <property type="entry name" value="Tyr_Pase_AS"/>
</dbReference>
<dbReference type="SMART" id="SM00404">
    <property type="entry name" value="PTPc_motif"/>
    <property type="match status" value="1"/>
</dbReference>
<dbReference type="PROSITE" id="PS00383">
    <property type="entry name" value="TYR_PHOSPHATASE_1"/>
    <property type="match status" value="1"/>
</dbReference>
<evidence type="ECO:0000256" key="4">
    <source>
        <dbReference type="ARBA" id="ARBA00022729"/>
    </source>
</evidence>
<evidence type="ECO:0000256" key="1">
    <source>
        <dbReference type="ARBA" id="ARBA00004479"/>
    </source>
</evidence>
<proteinExistence type="predicted"/>
<keyword evidence="6" id="KW-0904">Protein phosphatase</keyword>
<evidence type="ECO:0000256" key="12">
    <source>
        <dbReference type="SAM" id="SignalP"/>
    </source>
</evidence>
<feature type="domain" description="Fibronectin type-III" evidence="15">
    <location>
        <begin position="108"/>
        <end position="198"/>
    </location>
</feature>
<feature type="signal peptide" evidence="12">
    <location>
        <begin position="1"/>
        <end position="17"/>
    </location>
</feature>
<evidence type="ECO:0000256" key="9">
    <source>
        <dbReference type="ARBA" id="ARBA00023180"/>
    </source>
</evidence>
<keyword evidence="3 11" id="KW-0812">Transmembrane</keyword>
<dbReference type="AlphaFoldDB" id="A0AAW1YY01"/>
<evidence type="ECO:0000313" key="16">
    <source>
        <dbReference type="EMBL" id="KAK9953538.1"/>
    </source>
</evidence>
<dbReference type="Gene3D" id="3.90.190.10">
    <property type="entry name" value="Protein tyrosine phosphatase superfamily"/>
    <property type="match status" value="1"/>
</dbReference>
<dbReference type="CDD" id="cd00063">
    <property type="entry name" value="FN3"/>
    <property type="match status" value="3"/>
</dbReference>
<feature type="domain" description="Tyrosine-protein phosphatase" evidence="13">
    <location>
        <begin position="603"/>
        <end position="862"/>
    </location>
</feature>
<comment type="subcellular location">
    <subcellularLocation>
        <location evidence="1">Membrane</location>
        <topology evidence="1">Single-pass type I membrane protein</topology>
    </subcellularLocation>
</comment>
<dbReference type="SMART" id="SM00060">
    <property type="entry name" value="FN3"/>
    <property type="match status" value="5"/>
</dbReference>
<dbReference type="EMBL" id="JAWDJR010000023">
    <property type="protein sequence ID" value="KAK9953538.1"/>
    <property type="molecule type" value="Genomic_DNA"/>
</dbReference>
<feature type="domain" description="Tyrosine specific protein phosphatases" evidence="14">
    <location>
        <begin position="780"/>
        <end position="853"/>
    </location>
</feature>
<sequence length="897" mass="100840">MERVLTLVLLCALSALGQTVLPNVDKVSILARTETVLTLNWNIAGGNRSYSYTLAREGVLEQINVTEPGDVVTHEVPSLSPGTKYSFTLYTVFGEDRSTGHNFSAVTVPSNVGSVSVIDRKETEMTLQWERVNNRNDYTYELVYGDKIQTIATQPDSLVVYKVEYLSSGTEYSFTLSTVFKDLKSSGYKFARVTVPSNVEKVDLAKQTDTDVILKWDKKPYNYTLECSKNSCENISITAEGNTIMCHISGLIPAANYIFTVYTEFFDARSTGFNYNHTTTLSTVTEVGVDRSLTQLTIKWNKLHKNDIYNYTLRDNHGTENNFTGSVMGDEIIHIYSQLTPGTIHSFTLFTVVNDVRSEGYKFKSITTIPCESFNWTVTNSSIVAQVNGSTRVIAKNSTGNSKNDPVVDNRVNLQELYPGAIYTVSLWYDLDSEELLQCSHLLTLDPNSVLNLQCKYFSGGYGLAVIWDHPYGVMDVVQVDIGSQSFNRSSNELSRQEFKNLQVAHWYKVTATSFSGAKKSKMVSLNCQTDPAGVIAGVLVFFLLVILICAAVYWWLRYGSAKQIKSPKPGESKVTNKSYKLIPEDKFPEHFRNMSRDENRGFSQEYEDLSSVGIEQSSVAALLPENKDKNRFTNVLPYDSSRVQLTVNDEDNSDYINANYMPGYDNASKQYIAAQGPLPSTVNDFWRMVWEKRSQAIIMVTNCTESGRIKCEQYWPLDYSPCLYGNLVVTVKSENKAPSWTLREFNVKDKSTSETRTVKHFHFTAWPDHGVPSGTEELIQFRGLVRQHIERSFSAGPTVVHCSAGVGRTGTLIALDVLLQQLDREKAVGIAAFVQQMRFCRPLMVQTESQYVFLHQCIMDSLQSKGVAKSEPLYENSDMIYVNAIALRQYENGSKI</sequence>